<evidence type="ECO:0000313" key="2">
    <source>
        <dbReference type="Proteomes" id="UP000658793"/>
    </source>
</evidence>
<proteinExistence type="predicted"/>
<accession>A0ABQ1HC41</accession>
<sequence>MNIVSAQDKKTNQSIISTTATIRKYYDLKELQNLKKGELLELYIERINVLVKTLPYIALATKPGVTLTDLGIPNDNDNKKVLTEQEEITNDFLNTTVAFQRKMTPYSDTKNLIAAILFYENTLKSLHEFNEM</sequence>
<organism evidence="1 2">
    <name type="scientific">Flavobacterium palustre</name>
    <dbReference type="NCBI Taxonomy" id="1476463"/>
    <lineage>
        <taxon>Bacteria</taxon>
        <taxon>Pseudomonadati</taxon>
        <taxon>Bacteroidota</taxon>
        <taxon>Flavobacteriia</taxon>
        <taxon>Flavobacteriales</taxon>
        <taxon>Flavobacteriaceae</taxon>
        <taxon>Flavobacterium</taxon>
    </lineage>
</organism>
<protein>
    <submittedName>
        <fullName evidence="1">Uncharacterized protein</fullName>
    </submittedName>
</protein>
<name>A0ABQ1HC41_9FLAO</name>
<reference evidence="2" key="1">
    <citation type="journal article" date="2019" name="Int. J. Syst. Evol. Microbiol.">
        <title>The Global Catalogue of Microorganisms (GCM) 10K type strain sequencing project: providing services to taxonomists for standard genome sequencing and annotation.</title>
        <authorList>
            <consortium name="The Broad Institute Genomics Platform"/>
            <consortium name="The Broad Institute Genome Sequencing Center for Infectious Disease"/>
            <person name="Wu L."/>
            <person name="Ma J."/>
        </authorList>
    </citation>
    <scope>NUCLEOTIDE SEQUENCE [LARGE SCALE GENOMIC DNA]</scope>
    <source>
        <strain evidence="2">CGMCC 1.12811</strain>
    </source>
</reference>
<gene>
    <name evidence="1" type="primary">remF</name>
    <name evidence="1" type="ORF">GCM10008015_07360</name>
</gene>
<dbReference type="Proteomes" id="UP000658793">
    <property type="component" value="Unassembled WGS sequence"/>
</dbReference>
<dbReference type="EMBL" id="BMGA01000001">
    <property type="protein sequence ID" value="GGA69137.1"/>
    <property type="molecule type" value="Genomic_DNA"/>
</dbReference>
<keyword evidence="2" id="KW-1185">Reference proteome</keyword>
<comment type="caution">
    <text evidence="1">The sequence shown here is derived from an EMBL/GenBank/DDBJ whole genome shotgun (WGS) entry which is preliminary data.</text>
</comment>
<evidence type="ECO:0000313" key="1">
    <source>
        <dbReference type="EMBL" id="GGA69137.1"/>
    </source>
</evidence>